<gene>
    <name evidence="3" type="ORF">FIBSPDRAFT_1053094</name>
</gene>
<dbReference type="InterPro" id="IPR004147">
    <property type="entry name" value="ABC1_dom"/>
</dbReference>
<dbReference type="OrthoDB" id="427480at2759"/>
<evidence type="ECO:0000313" key="3">
    <source>
        <dbReference type="EMBL" id="KZP07262.1"/>
    </source>
</evidence>
<evidence type="ECO:0000259" key="2">
    <source>
        <dbReference type="Pfam" id="PF03109"/>
    </source>
</evidence>
<sequence>MNALTVDPVSLSFETKETQQNDENTEAHVLVLNKLMPRELMSIEEEERVKQGVRVEGEPGPAGENEDLCVLPLGQMPNDQLTLSFHGVAYVRCLKGVALGFLAEADEETISQAIGANAALLPEPMRDKFSKLFDDAPQIHYSTVLSVFKSEFGRPPTGPDGVFEIFEEEAVASASITQVHKAKLKGGGSRIPVLNLTGSIYWGIFVFILLVLALRPFKVRTGLCSLSHDELMRKSSMARTHSDDVM</sequence>
<protein>
    <recommendedName>
        <fullName evidence="2">ABC1 atypical kinase-like domain-containing protein</fullName>
    </recommendedName>
</protein>
<dbReference type="Pfam" id="PF03109">
    <property type="entry name" value="ABC1"/>
    <property type="match status" value="1"/>
</dbReference>
<dbReference type="EMBL" id="KV417757">
    <property type="protein sequence ID" value="KZP07262.1"/>
    <property type="molecule type" value="Genomic_DNA"/>
</dbReference>
<keyword evidence="1" id="KW-0812">Transmembrane</keyword>
<evidence type="ECO:0000256" key="1">
    <source>
        <dbReference type="SAM" id="Phobius"/>
    </source>
</evidence>
<keyword evidence="1" id="KW-0472">Membrane</keyword>
<dbReference type="AlphaFoldDB" id="A0A167XIR8"/>
<feature type="transmembrane region" description="Helical" evidence="1">
    <location>
        <begin position="199"/>
        <end position="217"/>
    </location>
</feature>
<dbReference type="STRING" id="436010.A0A167XIR8"/>
<dbReference type="PANTHER" id="PTHR43173:SF37">
    <property type="entry name" value="ABC1 FAMILY PROTEIN C10F6.14C"/>
    <property type="match status" value="1"/>
</dbReference>
<organism evidence="3 4">
    <name type="scientific">Athelia psychrophila</name>
    <dbReference type="NCBI Taxonomy" id="1759441"/>
    <lineage>
        <taxon>Eukaryota</taxon>
        <taxon>Fungi</taxon>
        <taxon>Dikarya</taxon>
        <taxon>Basidiomycota</taxon>
        <taxon>Agaricomycotina</taxon>
        <taxon>Agaricomycetes</taxon>
        <taxon>Agaricomycetidae</taxon>
        <taxon>Atheliales</taxon>
        <taxon>Atheliaceae</taxon>
        <taxon>Athelia</taxon>
    </lineage>
</organism>
<name>A0A167XIR8_9AGAM</name>
<reference evidence="3 4" key="1">
    <citation type="journal article" date="2016" name="Mol. Biol. Evol.">
        <title>Comparative Genomics of Early-Diverging Mushroom-Forming Fungi Provides Insights into the Origins of Lignocellulose Decay Capabilities.</title>
        <authorList>
            <person name="Nagy L.G."/>
            <person name="Riley R."/>
            <person name="Tritt A."/>
            <person name="Adam C."/>
            <person name="Daum C."/>
            <person name="Floudas D."/>
            <person name="Sun H."/>
            <person name="Yadav J.S."/>
            <person name="Pangilinan J."/>
            <person name="Larsson K.H."/>
            <person name="Matsuura K."/>
            <person name="Barry K."/>
            <person name="Labutti K."/>
            <person name="Kuo R."/>
            <person name="Ohm R.A."/>
            <person name="Bhattacharya S.S."/>
            <person name="Shirouzu T."/>
            <person name="Yoshinaga Y."/>
            <person name="Martin F.M."/>
            <person name="Grigoriev I.V."/>
            <person name="Hibbett D.S."/>
        </authorList>
    </citation>
    <scope>NUCLEOTIDE SEQUENCE [LARGE SCALE GENOMIC DNA]</scope>
    <source>
        <strain evidence="3 4">CBS 109695</strain>
    </source>
</reference>
<keyword evidence="1" id="KW-1133">Transmembrane helix</keyword>
<evidence type="ECO:0000313" key="4">
    <source>
        <dbReference type="Proteomes" id="UP000076532"/>
    </source>
</evidence>
<dbReference type="PANTHER" id="PTHR43173">
    <property type="entry name" value="ABC1 FAMILY PROTEIN"/>
    <property type="match status" value="1"/>
</dbReference>
<proteinExistence type="predicted"/>
<dbReference type="InterPro" id="IPR051130">
    <property type="entry name" value="Mito_struct-func_regulator"/>
</dbReference>
<feature type="domain" description="ABC1 atypical kinase-like" evidence="2">
    <location>
        <begin position="131"/>
        <end position="187"/>
    </location>
</feature>
<accession>A0A167XIR8</accession>
<keyword evidence="4" id="KW-1185">Reference proteome</keyword>
<dbReference type="Proteomes" id="UP000076532">
    <property type="component" value="Unassembled WGS sequence"/>
</dbReference>